<dbReference type="Proteomes" id="UP000070376">
    <property type="component" value="Unassembled WGS sequence"/>
</dbReference>
<proteinExistence type="predicted"/>
<evidence type="ECO:0000313" key="2">
    <source>
        <dbReference type="Proteomes" id="UP000070376"/>
    </source>
</evidence>
<gene>
    <name evidence="1" type="ORF">HMPREF3213_03967</name>
</gene>
<dbReference type="EMBL" id="LRPN01000211">
    <property type="protein sequence ID" value="KWZ76214.1"/>
    <property type="molecule type" value="Genomic_DNA"/>
</dbReference>
<reference evidence="2" key="1">
    <citation type="submission" date="2016-01" db="EMBL/GenBank/DDBJ databases">
        <authorList>
            <person name="Mitreva M."/>
            <person name="Pepin K.H."/>
            <person name="Mihindukulasuriya K.A."/>
            <person name="Fulton R."/>
            <person name="Fronick C."/>
            <person name="O'Laughlin M."/>
            <person name="Miner T."/>
            <person name="Herter B."/>
            <person name="Rosa B.A."/>
            <person name="Cordes M."/>
            <person name="Tomlinson C."/>
            <person name="Wollam A."/>
            <person name="Palsikar V.B."/>
            <person name="Mardis E.R."/>
            <person name="Wilson R.K."/>
        </authorList>
    </citation>
    <scope>NUCLEOTIDE SEQUENCE [LARGE SCALE GENOMIC DNA]</scope>
    <source>
        <strain evidence="2">GED7749B</strain>
    </source>
</reference>
<organism evidence="1 2">
    <name type="scientific">Heyndrickxia coagulans</name>
    <name type="common">Weizmannia coagulans</name>
    <dbReference type="NCBI Taxonomy" id="1398"/>
    <lineage>
        <taxon>Bacteria</taxon>
        <taxon>Bacillati</taxon>
        <taxon>Bacillota</taxon>
        <taxon>Bacilli</taxon>
        <taxon>Bacillales</taxon>
        <taxon>Bacillaceae</taxon>
        <taxon>Heyndrickxia</taxon>
    </lineage>
</organism>
<name>A0A133K9M9_HEYCO</name>
<protein>
    <submittedName>
        <fullName evidence="1">Uncharacterized protein</fullName>
    </submittedName>
</protein>
<sequence>MHPVAHRFFVHAQGKSIPGYGHPPRDPAYVRITRSRRKKNWHTGLGKSIG</sequence>
<dbReference type="AlphaFoldDB" id="A0A133K9M9"/>
<dbReference type="PATRIC" id="fig|1398.22.peg.3973"/>
<accession>A0A133K9M9</accession>
<evidence type="ECO:0000313" key="1">
    <source>
        <dbReference type="EMBL" id="KWZ76214.1"/>
    </source>
</evidence>
<comment type="caution">
    <text evidence="1">The sequence shown here is derived from an EMBL/GenBank/DDBJ whole genome shotgun (WGS) entry which is preliminary data.</text>
</comment>